<keyword evidence="2" id="KW-1185">Reference proteome</keyword>
<proteinExistence type="predicted"/>
<dbReference type="EMBL" id="JACMRX010000002">
    <property type="protein sequence ID" value="KAF7994313.1"/>
    <property type="molecule type" value="Genomic_DNA"/>
</dbReference>
<sequence>MMTNFVVLLESYCKKKQFGDPFYSTPIPNPKNSIQDCHCTVLVDLYGYKQFLDEVGHGKSENLTRQDAAKIMLEKLNKFSEFSQENAIDNIKKISDSYYDDYDNSEYENKKSPKNLFDTSYKDIYGTKKHEADNQLERMQKLQGDDIDIISKSDTNWEVMEQLPCDIDLTFQSLNLQPKLSDSRETCNNQLNVESSKTNKPVVNEKLNDSSMIKDDAQLVKKIRYPDVNNFNKNSSNICLDQGERLSIYHDEMNSFFGHDKKRQIQQEISKLNVDLQLKDLATIGKLDNDYSYSSKAIEYYVNKLDEIMLQVNVGVETVVFIVHDGRFIRTIRVTTIPEIVEVEIGCKLDGLGLKALFDVIDKLRKLMS</sequence>
<dbReference type="Gene3D" id="3.30.160.20">
    <property type="match status" value="1"/>
</dbReference>
<organism evidence="1 2">
    <name type="scientific">Aphidius gifuensis</name>
    <name type="common">Parasitoid wasp</name>
    <dbReference type="NCBI Taxonomy" id="684658"/>
    <lineage>
        <taxon>Eukaryota</taxon>
        <taxon>Metazoa</taxon>
        <taxon>Ecdysozoa</taxon>
        <taxon>Arthropoda</taxon>
        <taxon>Hexapoda</taxon>
        <taxon>Insecta</taxon>
        <taxon>Pterygota</taxon>
        <taxon>Neoptera</taxon>
        <taxon>Endopterygota</taxon>
        <taxon>Hymenoptera</taxon>
        <taxon>Apocrita</taxon>
        <taxon>Ichneumonoidea</taxon>
        <taxon>Braconidae</taxon>
        <taxon>Aphidiinae</taxon>
        <taxon>Aphidius</taxon>
    </lineage>
</organism>
<evidence type="ECO:0000313" key="1">
    <source>
        <dbReference type="EMBL" id="KAF7994313.1"/>
    </source>
</evidence>
<reference evidence="1 2" key="1">
    <citation type="submission" date="2020-08" db="EMBL/GenBank/DDBJ databases">
        <title>Aphidius gifuensis genome sequencing and assembly.</title>
        <authorList>
            <person name="Du Z."/>
        </authorList>
    </citation>
    <scope>NUCLEOTIDE SEQUENCE [LARGE SCALE GENOMIC DNA]</scope>
    <source>
        <strain evidence="1">YNYX2018</strain>
        <tissue evidence="1">Adults</tissue>
    </source>
</reference>
<gene>
    <name evidence="1" type="ORF">HCN44_003403</name>
</gene>
<dbReference type="Proteomes" id="UP000639338">
    <property type="component" value="Unassembled WGS sequence"/>
</dbReference>
<protein>
    <submittedName>
        <fullName evidence="1">Uncharacterized protein</fullName>
    </submittedName>
</protein>
<name>A0A834XXX1_APHGI</name>
<accession>A0A834XXX1</accession>
<dbReference type="SUPFAM" id="SSF54768">
    <property type="entry name" value="dsRNA-binding domain-like"/>
    <property type="match status" value="1"/>
</dbReference>
<dbReference type="AlphaFoldDB" id="A0A834XXX1"/>
<evidence type="ECO:0000313" key="2">
    <source>
        <dbReference type="Proteomes" id="UP000639338"/>
    </source>
</evidence>
<comment type="caution">
    <text evidence="1">The sequence shown here is derived from an EMBL/GenBank/DDBJ whole genome shotgun (WGS) entry which is preliminary data.</text>
</comment>